<evidence type="ECO:0000313" key="3">
    <source>
        <dbReference type="Proteomes" id="UP001225906"/>
    </source>
</evidence>
<feature type="signal peptide" evidence="1">
    <location>
        <begin position="1"/>
        <end position="31"/>
    </location>
</feature>
<dbReference type="RefSeq" id="WP_306390241.1">
    <property type="nucleotide sequence ID" value="NZ_JAVCAP010000026.1"/>
</dbReference>
<reference evidence="3" key="1">
    <citation type="journal article" date="2019" name="Int. J. Syst. Evol. Microbiol.">
        <title>The Global Catalogue of Microorganisms (GCM) 10K type strain sequencing project: providing services to taxonomists for standard genome sequencing and annotation.</title>
        <authorList>
            <consortium name="The Broad Institute Genomics Platform"/>
            <consortium name="The Broad Institute Genome Sequencing Center for Infectious Disease"/>
            <person name="Wu L."/>
            <person name="Ma J."/>
        </authorList>
    </citation>
    <scope>NUCLEOTIDE SEQUENCE [LARGE SCALE GENOMIC DNA]</scope>
    <source>
        <strain evidence="3">VKM B-3159</strain>
    </source>
</reference>
<protein>
    <recommendedName>
        <fullName evidence="4">Secreted protein</fullName>
    </recommendedName>
</protein>
<keyword evidence="3" id="KW-1185">Reference proteome</keyword>
<proteinExistence type="predicted"/>
<dbReference type="EMBL" id="JAVCAP010000026">
    <property type="protein sequence ID" value="MDP8568515.1"/>
    <property type="molecule type" value="Genomic_DNA"/>
</dbReference>
<keyword evidence="1" id="KW-0732">Signal</keyword>
<accession>A0ABT9JV96</accession>
<evidence type="ECO:0008006" key="4">
    <source>
        <dbReference type="Google" id="ProtNLM"/>
    </source>
</evidence>
<sequence>MMKASIVHPLKTLFGLYVFSTALLAAAPALATEYCFGAVGQGCGTFAGGPLGSVATCLPNLPGARKDTVCQVSGGSMTHDPCCADHPNGEWCGGSPATSECRAEWNRAVSRFVWGYNWRRNVDSKKANTTGNVVFNDYCAPATAGVHKNDTNQCCSRRADPAPFWLKAGRPDLYICRE</sequence>
<evidence type="ECO:0000313" key="2">
    <source>
        <dbReference type="EMBL" id="MDP8568515.1"/>
    </source>
</evidence>
<name>A0ABT9JV96_9PROT</name>
<dbReference type="Proteomes" id="UP001225906">
    <property type="component" value="Unassembled WGS sequence"/>
</dbReference>
<gene>
    <name evidence="2" type="ORF">Q9291_11710</name>
</gene>
<evidence type="ECO:0000256" key="1">
    <source>
        <dbReference type="SAM" id="SignalP"/>
    </source>
</evidence>
<comment type="caution">
    <text evidence="2">The sequence shown here is derived from an EMBL/GenBank/DDBJ whole genome shotgun (WGS) entry which is preliminary data.</text>
</comment>
<feature type="chain" id="PRO_5045330293" description="Secreted protein" evidence="1">
    <location>
        <begin position="32"/>
        <end position="178"/>
    </location>
</feature>
<organism evidence="2 3">
    <name type="scientific">Methylophilus aquaticus</name>
    <dbReference type="NCBI Taxonomy" id="1971610"/>
    <lineage>
        <taxon>Bacteria</taxon>
        <taxon>Pseudomonadati</taxon>
        <taxon>Pseudomonadota</taxon>
        <taxon>Betaproteobacteria</taxon>
        <taxon>Nitrosomonadales</taxon>
        <taxon>Methylophilaceae</taxon>
        <taxon>Methylophilus</taxon>
    </lineage>
</organism>